<evidence type="ECO:0000259" key="9">
    <source>
        <dbReference type="PROSITE" id="PS51864"/>
    </source>
</evidence>
<comment type="caution">
    <text evidence="6">Lacks conserved residue(s) required for the propagation of feature annotation.</text>
</comment>
<dbReference type="AlphaFoldDB" id="A0A1W0XF42"/>
<keyword evidence="11" id="KW-1185">Reference proteome</keyword>
<evidence type="ECO:0000256" key="1">
    <source>
        <dbReference type="ARBA" id="ARBA00022670"/>
    </source>
</evidence>
<feature type="region of interest" description="Disordered" evidence="8">
    <location>
        <begin position="263"/>
        <end position="284"/>
    </location>
</feature>
<evidence type="ECO:0000256" key="8">
    <source>
        <dbReference type="SAM" id="MobiDB-lite"/>
    </source>
</evidence>
<dbReference type="SMART" id="SM00235">
    <property type="entry name" value="ZnMc"/>
    <property type="match status" value="1"/>
</dbReference>
<dbReference type="PANTHER" id="PTHR10127">
    <property type="entry name" value="DISCOIDIN, CUB, EGF, LAMININ , AND ZINC METALLOPROTEASE DOMAIN CONTAINING"/>
    <property type="match status" value="1"/>
</dbReference>
<dbReference type="PRINTS" id="PR00480">
    <property type="entry name" value="ASTACIN"/>
</dbReference>
<proteinExistence type="predicted"/>
<dbReference type="InterPro" id="IPR024079">
    <property type="entry name" value="MetalloPept_cat_dom_sf"/>
</dbReference>
<sequence>MVLRLCSSSHSDSDGLSGSKSLRVLNQKHLFQKWPNNKVYFYLDDAYSTEDKQFIKQAMSRVTADLNTCVTFVEVNATAFLFKVKITPTKSDGFTAATYCYTYPGLYDAARLQGQKEQIMTLTRGPHGCLDGSLHRVMKYLALLLGKRNEHQKSDRDQHITMLNSNILPEMVEFGYRKYAADEASSACPYDYCSITHNQPADFALDSSHGGAFIVKNPPFFIPALDRLSECDCKELSNYYGCEASLCAPLDCAAQIPSHLERGPANLPPHLPASQSPPFNTVATNPAVESSVTTTKDASTVCYSLPAVTQPVSFAVLTTITPSNTGSVPGNQNLSPIALSANSCSISAGTFATVRSRIASKPTLRVVDTDPKYIKWPGKRVPYYIDSRYTPEEQLIVQKALATVSASMKSCVQFVEVPASSTEYKLKITPFSADGITKEKQCYSYPGIYAEWTKTHKEQVLVLAPGPDGCLGGTSHNILKYFAIVLGKRTEHQRPDRDDHIEVLPGNIMTGMEFAYEKYDWSKAKTTHPYDYCSVTHNQPDIFAKPGTQAFKVKDPPYRIPVLDRFSEIDCQELSEAYSCDPAKCEPLDCKTLVLTTVPTSTIKTQTTTPTVTSTTTAPITTVQATTVLTTAPSTAPSTSTSTSMKVPSTSAPPPSTAAPTSAAVQTSAATSRPPTSGATTVMSTTSTLPSSTTSTARMTTTAGVKSTLIPTTNGGAPTTTQFAISKMGDSTAPLSTVAISNPSSPTCSCPSSTISGTTNGAPSSTPNGLSSTEPPFLSTVGSSAPPPAVLFPPFGSGLSPQPNCEPNNGPTMFLPVTVTSTPLSGIQVCYRVPPVVNPTIFSAHLSLSPTDLGYVGFVTAASSCAP</sequence>
<dbReference type="PROSITE" id="PS51864">
    <property type="entry name" value="ASTACIN"/>
    <property type="match status" value="1"/>
</dbReference>
<keyword evidence="4 7" id="KW-0862">Zinc</keyword>
<evidence type="ECO:0000256" key="4">
    <source>
        <dbReference type="ARBA" id="ARBA00022833"/>
    </source>
</evidence>
<dbReference type="Proteomes" id="UP000192578">
    <property type="component" value="Unassembled WGS sequence"/>
</dbReference>
<name>A0A1W0XF42_HYPEX</name>
<reference evidence="11" key="1">
    <citation type="submission" date="2017-01" db="EMBL/GenBank/DDBJ databases">
        <title>Comparative genomics of anhydrobiosis in the tardigrade Hypsibius dujardini.</title>
        <authorList>
            <person name="Yoshida Y."/>
            <person name="Koutsovoulos G."/>
            <person name="Laetsch D."/>
            <person name="Stevens L."/>
            <person name="Kumar S."/>
            <person name="Horikawa D."/>
            <person name="Ishino K."/>
            <person name="Komine S."/>
            <person name="Tomita M."/>
            <person name="Blaxter M."/>
            <person name="Arakawa K."/>
        </authorList>
    </citation>
    <scope>NUCLEOTIDE SEQUENCE [LARGE SCALE GENOMIC DNA]</scope>
    <source>
        <strain evidence="11">Z151</strain>
    </source>
</reference>
<feature type="region of interest" description="Disordered" evidence="8">
    <location>
        <begin position="629"/>
        <end position="717"/>
    </location>
</feature>
<dbReference type="Pfam" id="PF01400">
    <property type="entry name" value="Astacin"/>
    <property type="match status" value="2"/>
</dbReference>
<keyword evidence="3 7" id="KW-0378">Hydrolase</keyword>
<evidence type="ECO:0000256" key="7">
    <source>
        <dbReference type="RuleBase" id="RU361183"/>
    </source>
</evidence>
<feature type="compositionally biased region" description="Low complexity" evidence="8">
    <location>
        <begin position="742"/>
        <end position="756"/>
    </location>
</feature>
<organism evidence="10 11">
    <name type="scientific">Hypsibius exemplaris</name>
    <name type="common">Freshwater tardigrade</name>
    <dbReference type="NCBI Taxonomy" id="2072580"/>
    <lineage>
        <taxon>Eukaryota</taxon>
        <taxon>Metazoa</taxon>
        <taxon>Ecdysozoa</taxon>
        <taxon>Tardigrada</taxon>
        <taxon>Eutardigrada</taxon>
        <taxon>Parachela</taxon>
        <taxon>Hypsibioidea</taxon>
        <taxon>Hypsibiidae</taxon>
        <taxon>Hypsibius</taxon>
    </lineage>
</organism>
<evidence type="ECO:0000256" key="6">
    <source>
        <dbReference type="PROSITE-ProRule" id="PRU01211"/>
    </source>
</evidence>
<dbReference type="GO" id="GO:0008270">
    <property type="term" value="F:zinc ion binding"/>
    <property type="evidence" value="ECO:0007669"/>
    <property type="project" value="InterPro"/>
</dbReference>
<feature type="compositionally biased region" description="Low complexity" evidence="8">
    <location>
        <begin position="658"/>
        <end position="703"/>
    </location>
</feature>
<protein>
    <recommendedName>
        <fullName evidence="7">Metalloendopeptidase</fullName>
        <ecNumber evidence="7">3.4.24.-</ecNumber>
    </recommendedName>
</protein>
<evidence type="ECO:0000256" key="5">
    <source>
        <dbReference type="ARBA" id="ARBA00023049"/>
    </source>
</evidence>
<feature type="compositionally biased region" description="Polar residues" evidence="8">
    <location>
        <begin position="757"/>
        <end position="774"/>
    </location>
</feature>
<feature type="compositionally biased region" description="Polar residues" evidence="8">
    <location>
        <begin position="273"/>
        <end position="284"/>
    </location>
</feature>
<gene>
    <name evidence="10" type="ORF">BV898_00149</name>
</gene>
<keyword evidence="5 7" id="KW-0482">Metalloprotease</keyword>
<accession>A0A1W0XF42</accession>
<dbReference type="PANTHER" id="PTHR10127:SF780">
    <property type="entry name" value="METALLOENDOPEPTIDASE"/>
    <property type="match status" value="1"/>
</dbReference>
<dbReference type="EC" id="3.4.24.-" evidence="7"/>
<feature type="compositionally biased region" description="Low complexity" evidence="8">
    <location>
        <begin position="629"/>
        <end position="650"/>
    </location>
</feature>
<dbReference type="SUPFAM" id="SSF55486">
    <property type="entry name" value="Metalloproteases ('zincins'), catalytic domain"/>
    <property type="match status" value="2"/>
</dbReference>
<dbReference type="Gene3D" id="3.40.390.10">
    <property type="entry name" value="Collagenase (Catalytic Domain)"/>
    <property type="match status" value="2"/>
</dbReference>
<dbReference type="InterPro" id="IPR006026">
    <property type="entry name" value="Peptidase_Metallo"/>
</dbReference>
<dbReference type="OrthoDB" id="291007at2759"/>
<dbReference type="InterPro" id="IPR001506">
    <property type="entry name" value="Peptidase_M12A"/>
</dbReference>
<keyword evidence="2 7" id="KW-0479">Metal-binding</keyword>
<feature type="region of interest" description="Disordered" evidence="8">
    <location>
        <begin position="742"/>
        <end position="783"/>
    </location>
</feature>
<dbReference type="GO" id="GO:0006508">
    <property type="term" value="P:proteolysis"/>
    <property type="evidence" value="ECO:0007669"/>
    <property type="project" value="UniProtKB-KW"/>
</dbReference>
<keyword evidence="1 7" id="KW-0645">Protease</keyword>
<dbReference type="GO" id="GO:0004222">
    <property type="term" value="F:metalloendopeptidase activity"/>
    <property type="evidence" value="ECO:0007669"/>
    <property type="project" value="UniProtKB-UniRule"/>
</dbReference>
<comment type="cofactor">
    <cofactor evidence="7">
        <name>Zn(2+)</name>
        <dbReference type="ChEBI" id="CHEBI:29105"/>
    </cofactor>
    <text evidence="7">Binds 1 zinc ion per subunit.</text>
</comment>
<feature type="domain" description="Peptidase M12A" evidence="9">
    <location>
        <begin position="366"/>
        <end position="581"/>
    </location>
</feature>
<evidence type="ECO:0000313" key="11">
    <source>
        <dbReference type="Proteomes" id="UP000192578"/>
    </source>
</evidence>
<evidence type="ECO:0000313" key="10">
    <source>
        <dbReference type="EMBL" id="OQV26018.1"/>
    </source>
</evidence>
<evidence type="ECO:0000256" key="3">
    <source>
        <dbReference type="ARBA" id="ARBA00022801"/>
    </source>
</evidence>
<comment type="caution">
    <text evidence="10">The sequence shown here is derived from an EMBL/GenBank/DDBJ whole genome shotgun (WGS) entry which is preliminary data.</text>
</comment>
<dbReference type="EMBL" id="MTYJ01000001">
    <property type="protein sequence ID" value="OQV26018.1"/>
    <property type="molecule type" value="Genomic_DNA"/>
</dbReference>
<evidence type="ECO:0000256" key="2">
    <source>
        <dbReference type="ARBA" id="ARBA00022723"/>
    </source>
</evidence>